<organism evidence="2 3">
    <name type="scientific">Comamonas odontotermitis</name>
    <dbReference type="NCBI Taxonomy" id="379895"/>
    <lineage>
        <taxon>Bacteria</taxon>
        <taxon>Pseudomonadati</taxon>
        <taxon>Pseudomonadota</taxon>
        <taxon>Betaproteobacteria</taxon>
        <taxon>Burkholderiales</taxon>
        <taxon>Comamonadaceae</taxon>
        <taxon>Comamonas</taxon>
    </lineage>
</organism>
<dbReference type="RefSeq" id="WP_184705818.1">
    <property type="nucleotide sequence ID" value="NZ_JACHKZ010000004.1"/>
</dbReference>
<dbReference type="EMBL" id="JACHKZ010000004">
    <property type="protein sequence ID" value="MBB6576890.1"/>
    <property type="molecule type" value="Genomic_DNA"/>
</dbReference>
<comment type="caution">
    <text evidence="2">The sequence shown here is derived from an EMBL/GenBank/DDBJ whole genome shotgun (WGS) entry which is preliminary data.</text>
</comment>
<keyword evidence="3" id="KW-1185">Reference proteome</keyword>
<reference evidence="2 3" key="1">
    <citation type="submission" date="2020-08" db="EMBL/GenBank/DDBJ databases">
        <title>Functional genomics of gut bacteria from endangered species of beetles.</title>
        <authorList>
            <person name="Carlos-Shanley C."/>
        </authorList>
    </citation>
    <scope>NUCLEOTIDE SEQUENCE [LARGE SCALE GENOMIC DNA]</scope>
    <source>
        <strain evidence="2 3">S00124</strain>
    </source>
</reference>
<evidence type="ECO:0008006" key="4">
    <source>
        <dbReference type="Google" id="ProtNLM"/>
    </source>
</evidence>
<dbReference type="PIRSF" id="PIRSF032131">
    <property type="entry name" value="UCP032131"/>
    <property type="match status" value="1"/>
</dbReference>
<gene>
    <name evidence="2" type="ORF">HNP33_000940</name>
</gene>
<dbReference type="Proteomes" id="UP000562492">
    <property type="component" value="Unassembled WGS sequence"/>
</dbReference>
<proteinExistence type="predicted"/>
<sequence>MKVLNLRCPLNHVFEGWFASDAEFEQQQQGGWLSCPMCGSAEIVKGLSAPRLARKSNTVSAPAQPTAGISREGASGDAAAPVADLQALQQAWLEVSRHIVAHTEDVGSDFAGLARQMHEGETEARAIRGTATADERRSLADDGIEILPLLLPEAAKHSLQ</sequence>
<evidence type="ECO:0000313" key="2">
    <source>
        <dbReference type="EMBL" id="MBB6576890.1"/>
    </source>
</evidence>
<evidence type="ECO:0000256" key="1">
    <source>
        <dbReference type="SAM" id="MobiDB-lite"/>
    </source>
</evidence>
<accession>A0ABR6RCJ9</accession>
<protein>
    <recommendedName>
        <fullName evidence="4">DUF1178 family protein</fullName>
    </recommendedName>
</protein>
<feature type="region of interest" description="Disordered" evidence="1">
    <location>
        <begin position="54"/>
        <end position="76"/>
    </location>
</feature>
<dbReference type="InterPro" id="IPR009562">
    <property type="entry name" value="DUF1178"/>
</dbReference>
<evidence type="ECO:0000313" key="3">
    <source>
        <dbReference type="Proteomes" id="UP000562492"/>
    </source>
</evidence>
<dbReference type="Pfam" id="PF06676">
    <property type="entry name" value="DUF1178"/>
    <property type="match status" value="1"/>
</dbReference>
<name>A0ABR6RCJ9_9BURK</name>